<reference evidence="2 3" key="1">
    <citation type="submission" date="2018-08" db="EMBL/GenBank/DDBJ databases">
        <title>A genome reference for cultivated species of the human gut microbiota.</title>
        <authorList>
            <person name="Zou Y."/>
            <person name="Xue W."/>
            <person name="Luo G."/>
        </authorList>
    </citation>
    <scope>NUCLEOTIDE SEQUENCE [LARGE SCALE GENOMIC DNA]</scope>
    <source>
        <strain evidence="2 3">OM06-4</strain>
    </source>
</reference>
<accession>A0A3E3EHC0</accession>
<dbReference type="AlphaFoldDB" id="A0A3E3EHC0"/>
<evidence type="ECO:0000313" key="3">
    <source>
        <dbReference type="Proteomes" id="UP000261032"/>
    </source>
</evidence>
<evidence type="ECO:0000313" key="2">
    <source>
        <dbReference type="EMBL" id="RGD87307.1"/>
    </source>
</evidence>
<dbReference type="EMBL" id="JAQLKE010000004">
    <property type="protein sequence ID" value="MDB7082870.1"/>
    <property type="molecule type" value="Genomic_DNA"/>
</dbReference>
<organism evidence="2 3">
    <name type="scientific">Thomasclavelia ramosa</name>
    <dbReference type="NCBI Taxonomy" id="1547"/>
    <lineage>
        <taxon>Bacteria</taxon>
        <taxon>Bacillati</taxon>
        <taxon>Bacillota</taxon>
        <taxon>Erysipelotrichia</taxon>
        <taxon>Erysipelotrichales</taxon>
        <taxon>Coprobacillaceae</taxon>
        <taxon>Thomasclavelia</taxon>
    </lineage>
</organism>
<protein>
    <submittedName>
        <fullName evidence="2">Uncharacterized protein</fullName>
    </submittedName>
</protein>
<dbReference type="Proteomes" id="UP000261032">
    <property type="component" value="Unassembled WGS sequence"/>
</dbReference>
<comment type="caution">
    <text evidence="2">The sequence shown here is derived from an EMBL/GenBank/DDBJ whole genome shotgun (WGS) entry which is preliminary data.</text>
</comment>
<gene>
    <name evidence="2" type="ORF">DXB93_01205</name>
    <name evidence="1" type="ORF">PM738_03575</name>
</gene>
<dbReference type="RefSeq" id="WP_008792149.1">
    <property type="nucleotide sequence ID" value="NZ_BAABXX010000001.1"/>
</dbReference>
<reference evidence="1" key="2">
    <citation type="submission" date="2023-01" db="EMBL/GenBank/DDBJ databases">
        <title>Human gut microbiome strain richness.</title>
        <authorList>
            <person name="Chen-Liaw A."/>
        </authorList>
    </citation>
    <scope>NUCLEOTIDE SEQUENCE</scope>
    <source>
        <strain evidence="1">1001217st2_G6_1001217B_191108</strain>
    </source>
</reference>
<name>A0A3E3EHC0_9FIRM</name>
<proteinExistence type="predicted"/>
<dbReference type="Proteomes" id="UP001211987">
    <property type="component" value="Unassembled WGS sequence"/>
</dbReference>
<sequence>MPEHKLISLCLETSDRIVVNVTLLKEASHYKMRTEYLKEDDKIKETNDEVARNLVYQLFGNLEIADFEGLNDLEANSIGSLKVYYGSHDYLERHFDQETLKKSNELKEVIISLLEFVDNSIDKQMF</sequence>
<dbReference type="EMBL" id="QUSL01000001">
    <property type="protein sequence ID" value="RGD87307.1"/>
    <property type="molecule type" value="Genomic_DNA"/>
</dbReference>
<evidence type="ECO:0000313" key="1">
    <source>
        <dbReference type="EMBL" id="MDB7082870.1"/>
    </source>
</evidence>